<gene>
    <name evidence="4" type="ORF">XDN619_LOCUS26242</name>
</gene>
<dbReference type="InterPro" id="IPR053233">
    <property type="entry name" value="ABRA-related"/>
</dbReference>
<dbReference type="PROSITE" id="PS50020">
    <property type="entry name" value="WW_DOMAIN_2"/>
    <property type="match status" value="1"/>
</dbReference>
<feature type="region of interest" description="Disordered" evidence="2">
    <location>
        <begin position="108"/>
        <end position="131"/>
    </location>
</feature>
<proteinExistence type="predicted"/>
<dbReference type="InterPro" id="IPR001202">
    <property type="entry name" value="WW_dom"/>
</dbReference>
<organism evidence="4 5">
    <name type="scientific">Rotaria magnacalcarata</name>
    <dbReference type="NCBI Taxonomy" id="392030"/>
    <lineage>
        <taxon>Eukaryota</taxon>
        <taxon>Metazoa</taxon>
        <taxon>Spiralia</taxon>
        <taxon>Gnathifera</taxon>
        <taxon>Rotifera</taxon>
        <taxon>Eurotatoria</taxon>
        <taxon>Bdelloidea</taxon>
        <taxon>Philodinida</taxon>
        <taxon>Philodinidae</taxon>
        <taxon>Rotaria</taxon>
    </lineage>
</organism>
<evidence type="ECO:0000256" key="2">
    <source>
        <dbReference type="SAM" id="MobiDB-lite"/>
    </source>
</evidence>
<evidence type="ECO:0000256" key="1">
    <source>
        <dbReference type="SAM" id="Coils"/>
    </source>
</evidence>
<evidence type="ECO:0000313" key="5">
    <source>
        <dbReference type="Proteomes" id="UP000663887"/>
    </source>
</evidence>
<keyword evidence="1" id="KW-0175">Coiled coil</keyword>
<dbReference type="Proteomes" id="UP000663887">
    <property type="component" value="Unassembled WGS sequence"/>
</dbReference>
<dbReference type="CDD" id="cd00201">
    <property type="entry name" value="WW"/>
    <property type="match status" value="1"/>
</dbReference>
<comment type="caution">
    <text evidence="4">The sequence shown here is derived from an EMBL/GenBank/DDBJ whole genome shotgun (WGS) entry which is preliminary data.</text>
</comment>
<feature type="coiled-coil region" evidence="1">
    <location>
        <begin position="307"/>
        <end position="465"/>
    </location>
</feature>
<name>A0A816WTP6_9BILA</name>
<dbReference type="EMBL" id="CAJNRG010012232">
    <property type="protein sequence ID" value="CAF2138359.1"/>
    <property type="molecule type" value="Genomic_DNA"/>
</dbReference>
<dbReference type="SUPFAM" id="SSF51045">
    <property type="entry name" value="WW domain"/>
    <property type="match status" value="1"/>
</dbReference>
<dbReference type="Gene3D" id="3.30.1470.10">
    <property type="entry name" value="Photosystem I PsaD, reaction center subunit II"/>
    <property type="match status" value="1"/>
</dbReference>
<feature type="compositionally biased region" description="Polar residues" evidence="2">
    <location>
        <begin position="215"/>
        <end position="229"/>
    </location>
</feature>
<dbReference type="PANTHER" id="PTHR21715:SF0">
    <property type="entry name" value="RH04127P"/>
    <property type="match status" value="1"/>
</dbReference>
<dbReference type="InterPro" id="IPR036020">
    <property type="entry name" value="WW_dom_sf"/>
</dbReference>
<dbReference type="AlphaFoldDB" id="A0A816WTP6"/>
<sequence>MITYPEYKINNQTILQEQFDENYEPTDDEIREYAIYIGINPDKERHLLWLAKEGIMKPLPPGWKPCQEEKGELYYFNFDTGKASWDHPCDEIYKTRVIEERRKLSGSNALLNTNPRDTLTQTGRSTSTVSDYLSGGKKSFQMGTHVNTPVVTRTEASGNRLDAQYVNSDNDEIEELMNSDNDDEEQSSDDFRRRIDFGIDPLLSARIERKEKEAITTSTMSASRTMNSFEHTDRKVDNRKDSPNHNDEENVRKNRAEIVAEGALRHPSTTNVNKHDDTLVTPREEYDLTKLRSRLEQSANEEKLQILEDNRIYIEKLSKELKLAKEKEEQILRDKMKADLALIEKYTHENIAREKDRLENQKQQELNNIKQNIEREKEDYQKKLRESMQSDLNVYKNSLDQHSNANTQIRSLQDKLNREKSEFEERLRLIENRHKNEIDDLNRRYEQIKADREKLEQHLKERVEMAEIALSHIPRVKVIGFSDIKLSSKNTNGFHDNDDVERLSDTDSDVVEMEQTLKELRQTQRDYMSLLPISNIDDKQKQYTKTATVDLTKLSVADVAPVVRNIRTINRNAPRTYESYETMPNQVLTDSGRWSNTMMSTLGNNTNSSAMYQTVNGYQPILTKTNHWSSQPTLVTREAVLNAARKVFAPNVIDQLTSNSKSSTH</sequence>
<protein>
    <recommendedName>
        <fullName evidence="3">WW domain-containing protein</fullName>
    </recommendedName>
</protein>
<dbReference type="Pfam" id="PF00397">
    <property type="entry name" value="WW"/>
    <property type="match status" value="1"/>
</dbReference>
<dbReference type="PANTHER" id="PTHR21715">
    <property type="entry name" value="RH04127P"/>
    <property type="match status" value="1"/>
</dbReference>
<feature type="domain" description="WW" evidence="3">
    <location>
        <begin position="57"/>
        <end position="90"/>
    </location>
</feature>
<feature type="compositionally biased region" description="Basic and acidic residues" evidence="2">
    <location>
        <begin position="230"/>
        <end position="253"/>
    </location>
</feature>
<accession>A0A816WTP6</accession>
<evidence type="ECO:0000313" key="4">
    <source>
        <dbReference type="EMBL" id="CAF2138359.1"/>
    </source>
</evidence>
<reference evidence="4" key="1">
    <citation type="submission" date="2021-02" db="EMBL/GenBank/DDBJ databases">
        <authorList>
            <person name="Nowell W R."/>
        </authorList>
    </citation>
    <scope>NUCLEOTIDE SEQUENCE</scope>
</reference>
<feature type="region of interest" description="Disordered" evidence="2">
    <location>
        <begin position="152"/>
        <end position="171"/>
    </location>
</feature>
<evidence type="ECO:0000259" key="3">
    <source>
        <dbReference type="PROSITE" id="PS50020"/>
    </source>
</evidence>
<dbReference type="SMART" id="SM00456">
    <property type="entry name" value="WW"/>
    <property type="match status" value="1"/>
</dbReference>
<feature type="region of interest" description="Disordered" evidence="2">
    <location>
        <begin position="213"/>
        <end position="253"/>
    </location>
</feature>